<accession>A0A3A3GFQ2</accession>
<name>A0A3A3GFQ2_PANTH</name>
<dbReference type="Proteomes" id="UP000266177">
    <property type="component" value="Unassembled WGS sequence"/>
</dbReference>
<comment type="caution">
    <text evidence="4">The sequence shown here is derived from an EMBL/GenBank/DDBJ whole genome shotgun (WGS) entry which is preliminary data.</text>
</comment>
<dbReference type="PANTHER" id="PTHR43420">
    <property type="entry name" value="ACETYLTRANSFERASE"/>
    <property type="match status" value="1"/>
</dbReference>
<dbReference type="SUPFAM" id="SSF55729">
    <property type="entry name" value="Acyl-CoA N-acyltransferases (Nat)"/>
    <property type="match status" value="1"/>
</dbReference>
<organism evidence="4 5">
    <name type="scientific">Paenibacillus thiaminolyticus</name>
    <name type="common">Bacillus thiaminolyticus</name>
    <dbReference type="NCBI Taxonomy" id="49283"/>
    <lineage>
        <taxon>Bacteria</taxon>
        <taxon>Bacillati</taxon>
        <taxon>Bacillota</taxon>
        <taxon>Bacilli</taxon>
        <taxon>Bacillales</taxon>
        <taxon>Paenibacillaceae</taxon>
        <taxon>Paenibacillus</taxon>
    </lineage>
</organism>
<dbReference type="InterPro" id="IPR000182">
    <property type="entry name" value="GNAT_dom"/>
</dbReference>
<keyword evidence="2" id="KW-0012">Acyltransferase</keyword>
<protein>
    <submittedName>
        <fullName evidence="4">N-acetyltransferase</fullName>
    </submittedName>
</protein>
<feature type="domain" description="N-acetyltransferase" evidence="3">
    <location>
        <begin position="1"/>
        <end position="147"/>
    </location>
</feature>
<dbReference type="InterPro" id="IPR016181">
    <property type="entry name" value="Acyl_CoA_acyltransferase"/>
</dbReference>
<dbReference type="Pfam" id="PF13508">
    <property type="entry name" value="Acetyltransf_7"/>
    <property type="match status" value="1"/>
</dbReference>
<reference evidence="4 5" key="1">
    <citation type="submission" date="2018-09" db="EMBL/GenBank/DDBJ databases">
        <title>Paenibacillus SK2017-BO5.</title>
        <authorList>
            <person name="Piskunova J.V."/>
            <person name="Dubiley S.A."/>
            <person name="Severinov K.V."/>
        </authorList>
    </citation>
    <scope>NUCLEOTIDE SEQUENCE [LARGE SCALE GENOMIC DNA]</scope>
    <source>
        <strain evidence="4 5">BO5</strain>
    </source>
</reference>
<dbReference type="Gene3D" id="3.40.630.30">
    <property type="match status" value="1"/>
</dbReference>
<evidence type="ECO:0000313" key="4">
    <source>
        <dbReference type="EMBL" id="RJG21964.1"/>
    </source>
</evidence>
<sequence length="149" mass="17231">MNIRLRRPASDDRIIRRLILEELVPHSNLAWEESQVLKDIPVRLRNGVTYVATNRRNQAVGFILVLAKNDILLIDLLAVSSAAQGKGCGSALLERAERYGRMQRCRLSRVYVDQGNGAAQRFYERHGYRIKQYIQLISCHEMEKPLDRR</sequence>
<gene>
    <name evidence="4" type="ORF">DQX05_19055</name>
</gene>
<evidence type="ECO:0000256" key="2">
    <source>
        <dbReference type="ARBA" id="ARBA00023315"/>
    </source>
</evidence>
<proteinExistence type="predicted"/>
<dbReference type="OrthoDB" id="2638380at2"/>
<evidence type="ECO:0000256" key="1">
    <source>
        <dbReference type="ARBA" id="ARBA00022679"/>
    </source>
</evidence>
<dbReference type="GO" id="GO:0016747">
    <property type="term" value="F:acyltransferase activity, transferring groups other than amino-acyl groups"/>
    <property type="evidence" value="ECO:0007669"/>
    <property type="project" value="InterPro"/>
</dbReference>
<dbReference type="InterPro" id="IPR050680">
    <property type="entry name" value="YpeA/RimI_acetyltransf"/>
</dbReference>
<dbReference type="RefSeq" id="WP_119795083.1">
    <property type="nucleotide sequence ID" value="NZ_QYZD01000019.1"/>
</dbReference>
<keyword evidence="1 4" id="KW-0808">Transferase</keyword>
<dbReference type="EMBL" id="QYZD01000019">
    <property type="protein sequence ID" value="RJG21964.1"/>
    <property type="molecule type" value="Genomic_DNA"/>
</dbReference>
<dbReference type="AlphaFoldDB" id="A0A3A3GFQ2"/>
<evidence type="ECO:0000259" key="3">
    <source>
        <dbReference type="PROSITE" id="PS51186"/>
    </source>
</evidence>
<dbReference type="PROSITE" id="PS51186">
    <property type="entry name" value="GNAT"/>
    <property type="match status" value="1"/>
</dbReference>
<dbReference type="CDD" id="cd04301">
    <property type="entry name" value="NAT_SF"/>
    <property type="match status" value="1"/>
</dbReference>
<evidence type="ECO:0000313" key="5">
    <source>
        <dbReference type="Proteomes" id="UP000266177"/>
    </source>
</evidence>